<dbReference type="EMBL" id="MDTU01000001">
    <property type="protein sequence ID" value="ODN43962.1"/>
    <property type="molecule type" value="Genomic_DNA"/>
</dbReference>
<organism evidence="5 6">
    <name type="scientific">Piscirickettsia litoralis</name>
    <dbReference type="NCBI Taxonomy" id="1891921"/>
    <lineage>
        <taxon>Bacteria</taxon>
        <taxon>Pseudomonadati</taxon>
        <taxon>Pseudomonadota</taxon>
        <taxon>Gammaproteobacteria</taxon>
        <taxon>Thiotrichales</taxon>
        <taxon>Piscirickettsiaceae</taxon>
        <taxon>Piscirickettsia</taxon>
    </lineage>
</organism>
<dbReference type="PROSITE" id="PS51353">
    <property type="entry name" value="ARSC"/>
    <property type="match status" value="1"/>
</dbReference>
<dbReference type="Gene3D" id="3.40.30.10">
    <property type="entry name" value="Glutaredoxin"/>
    <property type="match status" value="1"/>
</dbReference>
<dbReference type="InterPro" id="IPR036249">
    <property type="entry name" value="Thioredoxin-like_sf"/>
</dbReference>
<evidence type="ECO:0000313" key="5">
    <source>
        <dbReference type="EMBL" id="ODN43962.1"/>
    </source>
</evidence>
<reference evidence="5 6" key="1">
    <citation type="submission" date="2016-08" db="EMBL/GenBank/DDBJ databases">
        <title>Draft genome sequence of Candidatus Piscirickettsia litoralis, from seawater.</title>
        <authorList>
            <person name="Wan X."/>
            <person name="Lee A.J."/>
            <person name="Hou S."/>
            <person name="Donachie S.P."/>
        </authorList>
    </citation>
    <scope>NUCLEOTIDE SEQUENCE [LARGE SCALE GENOMIC DNA]</scope>
    <source>
        <strain evidence="5 6">Y2</strain>
    </source>
</reference>
<comment type="similarity">
    <text evidence="1 3 4">Belongs to the ArsC family.</text>
</comment>
<dbReference type="SUPFAM" id="SSF52833">
    <property type="entry name" value="Thioredoxin-like"/>
    <property type="match status" value="1"/>
</dbReference>
<protein>
    <recommendedName>
        <fullName evidence="4">Arsenate reductase</fullName>
        <ecNumber evidence="4">1.20.4.1</ecNumber>
    </recommendedName>
</protein>
<dbReference type="InterPro" id="IPR006660">
    <property type="entry name" value="Arsenate_reductase-like"/>
</dbReference>
<dbReference type="PANTHER" id="PTHR30041">
    <property type="entry name" value="ARSENATE REDUCTASE"/>
    <property type="match status" value="1"/>
</dbReference>
<keyword evidence="2 4" id="KW-0560">Oxidoreductase</keyword>
<name>A0ABX3A519_9GAMM</name>
<evidence type="ECO:0000313" key="6">
    <source>
        <dbReference type="Proteomes" id="UP000094329"/>
    </source>
</evidence>
<sequence>MSTVTIYHNPRCSKSRKALEILEEKGHTPVIIDYLEQSLTKQEIQSLLSQLSLAITEIIRQSEDYYKAERLNTASAEELITHLIKEPKLLQRPIVISNHKAVIARPPERVLEIL</sequence>
<dbReference type="PANTHER" id="PTHR30041:SF4">
    <property type="entry name" value="ARSENATE REDUCTASE"/>
    <property type="match status" value="1"/>
</dbReference>
<dbReference type="InterPro" id="IPR006659">
    <property type="entry name" value="Arsenate_reductase"/>
</dbReference>
<dbReference type="CDD" id="cd03034">
    <property type="entry name" value="ArsC_ArsC"/>
    <property type="match status" value="1"/>
</dbReference>
<gene>
    <name evidence="5" type="ORF">BGC07_00240</name>
</gene>
<accession>A0ABX3A519</accession>
<comment type="caution">
    <text evidence="5">The sequence shown here is derived from an EMBL/GenBank/DDBJ whole genome shotgun (WGS) entry which is preliminary data.</text>
</comment>
<evidence type="ECO:0000256" key="4">
    <source>
        <dbReference type="RuleBase" id="RU362029"/>
    </source>
</evidence>
<proteinExistence type="inferred from homology"/>
<dbReference type="Proteomes" id="UP000094329">
    <property type="component" value="Unassembled WGS sequence"/>
</dbReference>
<dbReference type="NCBIfam" id="TIGR00014">
    <property type="entry name" value="arsC"/>
    <property type="match status" value="1"/>
</dbReference>
<dbReference type="EC" id="1.20.4.1" evidence="4"/>
<evidence type="ECO:0000256" key="3">
    <source>
        <dbReference type="PROSITE-ProRule" id="PRU01282"/>
    </source>
</evidence>
<dbReference type="Pfam" id="PF03960">
    <property type="entry name" value="ArsC"/>
    <property type="match status" value="1"/>
</dbReference>
<evidence type="ECO:0000256" key="2">
    <source>
        <dbReference type="ARBA" id="ARBA00023002"/>
    </source>
</evidence>
<comment type="catalytic activity">
    <reaction evidence="4">
        <text>[glutaredoxin]-dithiol + arsenate + glutathione + H(+) = glutathionyl-S-S-[glutaredoxin] + arsenite + H2O</text>
        <dbReference type="Rhea" id="RHEA:22016"/>
        <dbReference type="Rhea" id="RHEA-COMP:10729"/>
        <dbReference type="Rhea" id="RHEA-COMP:17668"/>
        <dbReference type="ChEBI" id="CHEBI:15377"/>
        <dbReference type="ChEBI" id="CHEBI:15378"/>
        <dbReference type="ChEBI" id="CHEBI:29242"/>
        <dbReference type="ChEBI" id="CHEBI:29950"/>
        <dbReference type="ChEBI" id="CHEBI:48597"/>
        <dbReference type="ChEBI" id="CHEBI:57925"/>
        <dbReference type="ChEBI" id="CHEBI:146199"/>
        <dbReference type="EC" id="1.20.4.1"/>
    </reaction>
</comment>
<keyword evidence="6" id="KW-1185">Reference proteome</keyword>
<evidence type="ECO:0000256" key="1">
    <source>
        <dbReference type="ARBA" id="ARBA00007198"/>
    </source>
</evidence>